<dbReference type="HOGENOM" id="CLU_2835683_0_0_1"/>
<dbReference type="EnsemblPlants" id="OBART02G19890.1">
    <property type="protein sequence ID" value="OBART02G19890.1"/>
    <property type="gene ID" value="OBART02G19890"/>
</dbReference>
<evidence type="ECO:0000313" key="1">
    <source>
        <dbReference type="EnsemblPlants" id="OBART02G19890.1"/>
    </source>
</evidence>
<dbReference type="Proteomes" id="UP000026960">
    <property type="component" value="Chromosome 2"/>
</dbReference>
<reference evidence="1" key="2">
    <citation type="submission" date="2015-03" db="UniProtKB">
        <authorList>
            <consortium name="EnsemblPlants"/>
        </authorList>
    </citation>
    <scope>IDENTIFICATION</scope>
</reference>
<dbReference type="PaxDb" id="65489-OBART02G19890.1"/>
<sequence>MQVPLIAGSKLSLSIAGANVESEPTTDRFVDIMLQVDKAASCKYKVSLASQLFVACHQQQEGRARQK</sequence>
<proteinExistence type="predicted"/>
<keyword evidence="2" id="KW-1185">Reference proteome</keyword>
<reference evidence="1" key="1">
    <citation type="journal article" date="2009" name="Rice">
        <title>De Novo Next Generation Sequencing of Plant Genomes.</title>
        <authorList>
            <person name="Rounsley S."/>
            <person name="Marri P.R."/>
            <person name="Yu Y."/>
            <person name="He R."/>
            <person name="Sisneros N."/>
            <person name="Goicoechea J.L."/>
            <person name="Lee S.J."/>
            <person name="Angelova A."/>
            <person name="Kudrna D."/>
            <person name="Luo M."/>
            <person name="Affourtit J."/>
            <person name="Desany B."/>
            <person name="Knight J."/>
            <person name="Niazi F."/>
            <person name="Egholm M."/>
            <person name="Wing R.A."/>
        </authorList>
    </citation>
    <scope>NUCLEOTIDE SEQUENCE [LARGE SCALE GENOMIC DNA]</scope>
    <source>
        <strain evidence="1">cv. IRGC 105608</strain>
    </source>
</reference>
<dbReference type="AlphaFoldDB" id="A0A0D3F670"/>
<accession>A0A0D3F670</accession>
<name>A0A0D3F670_9ORYZ</name>
<evidence type="ECO:0000313" key="2">
    <source>
        <dbReference type="Proteomes" id="UP000026960"/>
    </source>
</evidence>
<protein>
    <submittedName>
        <fullName evidence="1">Uncharacterized protein</fullName>
    </submittedName>
</protein>
<organism evidence="1">
    <name type="scientific">Oryza barthii</name>
    <dbReference type="NCBI Taxonomy" id="65489"/>
    <lineage>
        <taxon>Eukaryota</taxon>
        <taxon>Viridiplantae</taxon>
        <taxon>Streptophyta</taxon>
        <taxon>Embryophyta</taxon>
        <taxon>Tracheophyta</taxon>
        <taxon>Spermatophyta</taxon>
        <taxon>Magnoliopsida</taxon>
        <taxon>Liliopsida</taxon>
        <taxon>Poales</taxon>
        <taxon>Poaceae</taxon>
        <taxon>BOP clade</taxon>
        <taxon>Oryzoideae</taxon>
        <taxon>Oryzeae</taxon>
        <taxon>Oryzinae</taxon>
        <taxon>Oryza</taxon>
    </lineage>
</organism>
<dbReference type="Gramene" id="OBART02G19890.1">
    <property type="protein sequence ID" value="OBART02G19890.1"/>
    <property type="gene ID" value="OBART02G19890"/>
</dbReference>